<keyword evidence="7" id="KW-1185">Reference proteome</keyword>
<keyword evidence="2" id="KW-0547">Nucleotide-binding</keyword>
<keyword evidence="3" id="KW-0520">NAD</keyword>
<keyword evidence="4 6" id="KW-0456">Lyase</keyword>
<evidence type="ECO:0000259" key="5">
    <source>
        <dbReference type="Pfam" id="PF24621"/>
    </source>
</evidence>
<dbReference type="InterPro" id="IPR035872">
    <property type="entry name" value="EEVS-like"/>
</dbReference>
<gene>
    <name evidence="6" type="ORF">Esi_0086_0074</name>
</gene>
<dbReference type="eggNOG" id="KOG0692">
    <property type="taxonomic scope" value="Eukaryota"/>
</dbReference>
<evidence type="ECO:0000256" key="4">
    <source>
        <dbReference type="ARBA" id="ARBA00023239"/>
    </source>
</evidence>
<sequence length="434" mass="47693">MKTIQEQVGGRPLSAVTPEKTMDVPIGQATVDDEGAQQLREAGGAAMPPDLTMKCILEAWNVLPAETRSELKRLLIESETSSGVPGGDTAGGSLIEDEESFQPLNGHDYAKPEPLARAPKNVFVFRGKQQQVLGWRNVFDLPIQYDVELCPGLLSRESATLSNRFRPEDGPRRRFVVIDEAVSEVYGAKMSANFDNHGVEVRYVVLPGEEKNRVGTFYAPVGAFLDKSFIATQDERNIINGLGEIMKLALVRSTELFSLLELHGARLVRERFQGADGVSDRVIELSVQIMLEELGPNLWEHKLERCVDYGHTFSKIIEMEPAADIMHGEAVNVDGFLCLVIAKRRGMITEAVLDRVFRVMKSIGLPTIHESVQLAPMVKGLADAVEHRHGKQRVPLLKGGIGSSVCVNDINPDELKGAIAEAWALHGDSEDAKP</sequence>
<dbReference type="EC" id="4.2.3.-" evidence="6"/>
<dbReference type="InterPro" id="IPR056179">
    <property type="entry name" value="DHQS_C"/>
</dbReference>
<dbReference type="Gene3D" id="1.20.1090.10">
    <property type="entry name" value="Dehydroquinate synthase-like - alpha domain"/>
    <property type="match status" value="1"/>
</dbReference>
<dbReference type="PANTHER" id="PTHR43622">
    <property type="entry name" value="3-DEHYDROQUINATE SYNTHASE"/>
    <property type="match status" value="1"/>
</dbReference>
<evidence type="ECO:0000313" key="6">
    <source>
        <dbReference type="EMBL" id="CBJ27882.1"/>
    </source>
</evidence>
<proteinExistence type="predicted"/>
<dbReference type="STRING" id="2880.D7G807"/>
<dbReference type="GO" id="GO:0046872">
    <property type="term" value="F:metal ion binding"/>
    <property type="evidence" value="ECO:0007669"/>
    <property type="project" value="UniProtKB-KW"/>
</dbReference>
<organism evidence="6 7">
    <name type="scientific">Ectocarpus siliculosus</name>
    <name type="common">Brown alga</name>
    <name type="synonym">Conferva siliculosa</name>
    <dbReference type="NCBI Taxonomy" id="2880"/>
    <lineage>
        <taxon>Eukaryota</taxon>
        <taxon>Sar</taxon>
        <taxon>Stramenopiles</taxon>
        <taxon>Ochrophyta</taxon>
        <taxon>PX clade</taxon>
        <taxon>Phaeophyceae</taxon>
        <taxon>Ectocarpales</taxon>
        <taxon>Ectocarpaceae</taxon>
        <taxon>Ectocarpus</taxon>
    </lineage>
</organism>
<evidence type="ECO:0000313" key="7">
    <source>
        <dbReference type="Proteomes" id="UP000002630"/>
    </source>
</evidence>
<feature type="domain" description="3-dehydroquinate synthase C-terminal" evidence="5">
    <location>
        <begin position="241"/>
        <end position="378"/>
    </location>
</feature>
<dbReference type="Pfam" id="PF24621">
    <property type="entry name" value="DHQS_C"/>
    <property type="match status" value="1"/>
</dbReference>
<dbReference type="InterPro" id="IPR050071">
    <property type="entry name" value="Dehydroquinate_synthase"/>
</dbReference>
<dbReference type="EMBL" id="FN649741">
    <property type="protein sequence ID" value="CBJ27882.1"/>
    <property type="molecule type" value="Genomic_DNA"/>
</dbReference>
<protein>
    <submittedName>
        <fullName evidence="6">Similar to 2-Epi-5-Epi-Valiolone Synthase (Sedoheptulose 7-Phosphate Cyclase)</fullName>
        <ecNumber evidence="6">4.2.3.-</ecNumber>
    </submittedName>
</protein>
<dbReference type="PANTHER" id="PTHR43622:SF3">
    <property type="entry name" value="2-EPI-5-EPI-VALIOLONE SYNTHASE"/>
    <property type="match status" value="1"/>
</dbReference>
<reference evidence="6 7" key="1">
    <citation type="journal article" date="2010" name="Nature">
        <title>The Ectocarpus genome and the independent evolution of multicellularity in brown algae.</title>
        <authorList>
            <person name="Cock J.M."/>
            <person name="Sterck L."/>
            <person name="Rouze P."/>
            <person name="Scornet D."/>
            <person name="Allen A.E."/>
            <person name="Amoutzias G."/>
            <person name="Anthouard V."/>
            <person name="Artiguenave F."/>
            <person name="Aury J.M."/>
            <person name="Badger J.H."/>
            <person name="Beszteri B."/>
            <person name="Billiau K."/>
            <person name="Bonnet E."/>
            <person name="Bothwell J.H."/>
            <person name="Bowler C."/>
            <person name="Boyen C."/>
            <person name="Brownlee C."/>
            <person name="Carrano C.J."/>
            <person name="Charrier B."/>
            <person name="Cho G.Y."/>
            <person name="Coelho S.M."/>
            <person name="Collen J."/>
            <person name="Corre E."/>
            <person name="Da Silva C."/>
            <person name="Delage L."/>
            <person name="Delaroque N."/>
            <person name="Dittami S.M."/>
            <person name="Doulbeau S."/>
            <person name="Elias M."/>
            <person name="Farnham G."/>
            <person name="Gachon C.M."/>
            <person name="Gschloessl B."/>
            <person name="Heesch S."/>
            <person name="Jabbari K."/>
            <person name="Jubin C."/>
            <person name="Kawai H."/>
            <person name="Kimura K."/>
            <person name="Kloareg B."/>
            <person name="Kupper F.C."/>
            <person name="Lang D."/>
            <person name="Le Bail A."/>
            <person name="Leblanc C."/>
            <person name="Lerouge P."/>
            <person name="Lohr M."/>
            <person name="Lopez P.J."/>
            <person name="Martens C."/>
            <person name="Maumus F."/>
            <person name="Michel G."/>
            <person name="Miranda-Saavedra D."/>
            <person name="Morales J."/>
            <person name="Moreau H."/>
            <person name="Motomura T."/>
            <person name="Nagasato C."/>
            <person name="Napoli C.A."/>
            <person name="Nelson D.R."/>
            <person name="Nyvall-Collen P."/>
            <person name="Peters A.F."/>
            <person name="Pommier C."/>
            <person name="Potin P."/>
            <person name="Poulain J."/>
            <person name="Quesneville H."/>
            <person name="Read B."/>
            <person name="Rensing S.A."/>
            <person name="Ritter A."/>
            <person name="Rousvoal S."/>
            <person name="Samanta M."/>
            <person name="Samson G."/>
            <person name="Schroeder D.C."/>
            <person name="Segurens B."/>
            <person name="Strittmatter M."/>
            <person name="Tonon T."/>
            <person name="Tregear J.W."/>
            <person name="Valentin K."/>
            <person name="von Dassow P."/>
            <person name="Yamagishi T."/>
            <person name="Van de Peer Y."/>
            <person name="Wincker P."/>
        </authorList>
    </citation>
    <scope>NUCLEOTIDE SEQUENCE [LARGE SCALE GENOMIC DNA]</scope>
    <source>
        <strain evidence="7">Ec32 / CCAP1310/4</strain>
    </source>
</reference>
<dbReference type="Gene3D" id="3.40.50.1970">
    <property type="match status" value="1"/>
</dbReference>
<dbReference type="GO" id="GO:0017000">
    <property type="term" value="P:antibiotic biosynthetic process"/>
    <property type="evidence" value="ECO:0007669"/>
    <property type="project" value="InterPro"/>
</dbReference>
<dbReference type="GO" id="GO:0003856">
    <property type="term" value="F:3-dehydroquinate synthase activity"/>
    <property type="evidence" value="ECO:0007669"/>
    <property type="project" value="TreeGrafter"/>
</dbReference>
<dbReference type="AlphaFoldDB" id="D7G807"/>
<dbReference type="EMBL" id="FN649096">
    <property type="protein sequence ID" value="CBJ27882.1"/>
    <property type="molecule type" value="Genomic_DNA"/>
</dbReference>
<evidence type="ECO:0000256" key="3">
    <source>
        <dbReference type="ARBA" id="ARBA00023027"/>
    </source>
</evidence>
<name>D7G807_ECTSI</name>
<dbReference type="SUPFAM" id="SSF56796">
    <property type="entry name" value="Dehydroquinate synthase-like"/>
    <property type="match status" value="1"/>
</dbReference>
<evidence type="ECO:0000256" key="2">
    <source>
        <dbReference type="ARBA" id="ARBA00022741"/>
    </source>
</evidence>
<accession>D7G807</accession>
<keyword evidence="1" id="KW-0479">Metal-binding</keyword>
<dbReference type="CDD" id="cd08199">
    <property type="entry name" value="EEVS"/>
    <property type="match status" value="1"/>
</dbReference>
<dbReference type="Proteomes" id="UP000002630">
    <property type="component" value="Linkage Group LG16"/>
</dbReference>
<evidence type="ECO:0000256" key="1">
    <source>
        <dbReference type="ARBA" id="ARBA00022723"/>
    </source>
</evidence>
<dbReference type="OrthoDB" id="197068at2759"/>
<dbReference type="InParanoid" id="D7G807"/>
<dbReference type="GO" id="GO:0000166">
    <property type="term" value="F:nucleotide binding"/>
    <property type="evidence" value="ECO:0007669"/>
    <property type="project" value="UniProtKB-KW"/>
</dbReference>